<keyword evidence="4" id="KW-0813">Transport</keyword>
<dbReference type="GO" id="GO:0006811">
    <property type="term" value="P:monoatomic ion transport"/>
    <property type="evidence" value="ECO:0007669"/>
    <property type="project" value="UniProtKB-KW"/>
</dbReference>
<feature type="transmembrane region" description="Helical" evidence="12">
    <location>
        <begin position="321"/>
        <end position="342"/>
    </location>
</feature>
<feature type="transmembrane region" description="Helical" evidence="12">
    <location>
        <begin position="161"/>
        <end position="180"/>
    </location>
</feature>
<proteinExistence type="predicted"/>
<feature type="transmembrane region" description="Helical" evidence="12">
    <location>
        <begin position="299"/>
        <end position="315"/>
    </location>
</feature>
<dbReference type="EMBL" id="DS114374">
    <property type="protein sequence ID" value="EAX87940.1"/>
    <property type="molecule type" value="Genomic_DNA"/>
</dbReference>
<dbReference type="PANTHER" id="PTHR23516:SF1">
    <property type="entry name" value="MOLYBDATE-ANION TRANSPORTER"/>
    <property type="match status" value="1"/>
</dbReference>
<comment type="function">
    <text evidence="1">Mediates high-affinity intracellular uptake of the rare oligo-element molybdenum.</text>
</comment>
<dbReference type="InterPro" id="IPR036259">
    <property type="entry name" value="MFS_trans_sf"/>
</dbReference>
<evidence type="ECO:0000256" key="6">
    <source>
        <dbReference type="ARBA" id="ARBA00022692"/>
    </source>
</evidence>
<dbReference type="PANTHER" id="PTHR23516">
    <property type="entry name" value="SAM (S-ADENOSYL METHIONINE) TRANSPORTER"/>
    <property type="match status" value="1"/>
</dbReference>
<sequence>MALFITTSMIFKASKGAKPQCKNLLKVQIVYYFVFFAMTAADNIAAVYFNPFWKFRHFSNDEITTICLYYEISSVVGSLLCTYILNLLGTRISLTFCCFFKFLAIFAILISPNPVFAYTSKFFWGLGYMTTKIWLDDWLLDLTIKYELSVNDRGILLNYRMVFVFVLDLITTNKISVFIANRGLIPTFWSLAGYYLAIIIPSILVMHFLTGSPSEKPKKEEEKSNIKVSQVPMRTISLMIYDIIYIFTISFFKSLFASNFQNQKLPFSVIMSTFNAMGTLGTIVSSVILEYVSNKQLRFIILIGFAVDLFTAFFFPTNDFVMYFVTINLGLFDGMITPVIITMRKEDIPADIRVRCLSLVRTLTSLLGFFITFVMKFCQRKVYFAICASLFVFCLFLPVYQAIIYKIFLIGAHLYEKISLPSNSSAYKSVSKF</sequence>
<evidence type="ECO:0000256" key="12">
    <source>
        <dbReference type="SAM" id="Phobius"/>
    </source>
</evidence>
<dbReference type="VEuPathDB" id="TrichDB:TVAG_349020"/>
<dbReference type="Gene3D" id="1.20.1250.20">
    <property type="entry name" value="MFS general substrate transporter like domains"/>
    <property type="match status" value="1"/>
</dbReference>
<evidence type="ECO:0000256" key="4">
    <source>
        <dbReference type="ARBA" id="ARBA00022448"/>
    </source>
</evidence>
<evidence type="ECO:0000313" key="14">
    <source>
        <dbReference type="Proteomes" id="UP000001542"/>
    </source>
</evidence>
<evidence type="ECO:0000256" key="1">
    <source>
        <dbReference type="ARBA" id="ARBA00003019"/>
    </source>
</evidence>
<keyword evidence="8" id="KW-0406">Ion transport</keyword>
<reference evidence="13" key="2">
    <citation type="journal article" date="2007" name="Science">
        <title>Draft genome sequence of the sexually transmitted pathogen Trichomonas vaginalis.</title>
        <authorList>
            <person name="Carlton J.M."/>
            <person name="Hirt R.P."/>
            <person name="Silva J.C."/>
            <person name="Delcher A.L."/>
            <person name="Schatz M."/>
            <person name="Zhao Q."/>
            <person name="Wortman J.R."/>
            <person name="Bidwell S.L."/>
            <person name="Alsmark U.C.M."/>
            <person name="Besteiro S."/>
            <person name="Sicheritz-Ponten T."/>
            <person name="Noel C.J."/>
            <person name="Dacks J.B."/>
            <person name="Foster P.G."/>
            <person name="Simillion C."/>
            <person name="Van de Peer Y."/>
            <person name="Miranda-Saavedra D."/>
            <person name="Barton G.J."/>
            <person name="Westrop G.D."/>
            <person name="Mueller S."/>
            <person name="Dessi D."/>
            <person name="Fiori P.L."/>
            <person name="Ren Q."/>
            <person name="Paulsen I."/>
            <person name="Zhang H."/>
            <person name="Bastida-Corcuera F.D."/>
            <person name="Simoes-Barbosa A."/>
            <person name="Brown M.T."/>
            <person name="Hayes R.D."/>
            <person name="Mukherjee M."/>
            <person name="Okumura C.Y."/>
            <person name="Schneider R."/>
            <person name="Smith A.J."/>
            <person name="Vanacova S."/>
            <person name="Villalvazo M."/>
            <person name="Haas B.J."/>
            <person name="Pertea M."/>
            <person name="Feldblyum T.V."/>
            <person name="Utterback T.R."/>
            <person name="Shu C.L."/>
            <person name="Osoegawa K."/>
            <person name="de Jong P.J."/>
            <person name="Hrdy I."/>
            <person name="Horvathova L."/>
            <person name="Zubacova Z."/>
            <person name="Dolezal P."/>
            <person name="Malik S.B."/>
            <person name="Logsdon J.M. Jr."/>
            <person name="Henze K."/>
            <person name="Gupta A."/>
            <person name="Wang C.C."/>
            <person name="Dunne R.L."/>
            <person name="Upcroft J.A."/>
            <person name="Upcroft P."/>
            <person name="White O."/>
            <person name="Salzberg S.L."/>
            <person name="Tang P."/>
            <person name="Chiu C.-H."/>
            <person name="Lee Y.-S."/>
            <person name="Embley T.M."/>
            <person name="Coombs G.H."/>
            <person name="Mottram J.C."/>
            <person name="Tachezy J."/>
            <person name="Fraser-Liggett C.M."/>
            <person name="Johnson P.J."/>
        </authorList>
    </citation>
    <scope>NUCLEOTIDE SEQUENCE [LARGE SCALE GENOMIC DNA]</scope>
    <source>
        <strain evidence="13">G3</strain>
    </source>
</reference>
<dbReference type="InParanoid" id="A2G4H4"/>
<feature type="transmembrane region" description="Helical" evidence="12">
    <location>
        <begin position="192"/>
        <end position="210"/>
    </location>
</feature>
<evidence type="ECO:0000256" key="3">
    <source>
        <dbReference type="ARBA" id="ARBA00021242"/>
    </source>
</evidence>
<dbReference type="SUPFAM" id="SSF103473">
    <property type="entry name" value="MFS general substrate transporter"/>
    <property type="match status" value="1"/>
</dbReference>
<dbReference type="RefSeq" id="XP_001300870.1">
    <property type="nucleotide sequence ID" value="XM_001300869.1"/>
</dbReference>
<evidence type="ECO:0000256" key="9">
    <source>
        <dbReference type="ARBA" id="ARBA00023136"/>
    </source>
</evidence>
<keyword evidence="9 12" id="KW-0472">Membrane</keyword>
<evidence type="ECO:0000256" key="5">
    <source>
        <dbReference type="ARBA" id="ARBA00022475"/>
    </source>
</evidence>
<dbReference type="CDD" id="cd06174">
    <property type="entry name" value="MFS"/>
    <property type="match status" value="1"/>
</dbReference>
<dbReference type="KEGG" id="tva:4745597"/>
<keyword evidence="7 12" id="KW-1133">Transmembrane helix</keyword>
<keyword evidence="6 12" id="KW-0812">Transmembrane</keyword>
<dbReference type="VEuPathDB" id="TrichDB:TVAGG3_0571410"/>
<dbReference type="GO" id="GO:0005886">
    <property type="term" value="C:plasma membrane"/>
    <property type="evidence" value="ECO:0007669"/>
    <property type="project" value="UniProtKB-SubCell"/>
</dbReference>
<evidence type="ECO:0000256" key="8">
    <source>
        <dbReference type="ARBA" id="ARBA00023065"/>
    </source>
</evidence>
<organism evidence="13 14">
    <name type="scientific">Trichomonas vaginalis (strain ATCC PRA-98 / G3)</name>
    <dbReference type="NCBI Taxonomy" id="412133"/>
    <lineage>
        <taxon>Eukaryota</taxon>
        <taxon>Metamonada</taxon>
        <taxon>Parabasalia</taxon>
        <taxon>Trichomonadida</taxon>
        <taxon>Trichomonadidae</taxon>
        <taxon>Trichomonas</taxon>
    </lineage>
</organism>
<name>A2G4H4_TRIV3</name>
<evidence type="ECO:0000256" key="10">
    <source>
        <dbReference type="ARBA" id="ARBA00030646"/>
    </source>
</evidence>
<protein>
    <recommendedName>
        <fullName evidence="3">Molybdate-anion transporter</fullName>
    </recommendedName>
    <alternativeName>
        <fullName evidence="10">Major facilitator superfamily domain-containing protein 5</fullName>
    </alternativeName>
    <alternativeName>
        <fullName evidence="11">Molybdate transporter 2 homolog</fullName>
    </alternativeName>
</protein>
<feature type="transmembrane region" description="Helical" evidence="12">
    <location>
        <begin position="354"/>
        <end position="375"/>
    </location>
</feature>
<dbReference type="GO" id="GO:0015098">
    <property type="term" value="F:molybdate ion transmembrane transporter activity"/>
    <property type="evidence" value="ECO:0007669"/>
    <property type="project" value="InterPro"/>
</dbReference>
<keyword evidence="5" id="KW-1003">Cell membrane</keyword>
<evidence type="ECO:0000256" key="7">
    <source>
        <dbReference type="ARBA" id="ARBA00022989"/>
    </source>
</evidence>
<feature type="transmembrane region" description="Helical" evidence="12">
    <location>
        <begin position="68"/>
        <end position="85"/>
    </location>
</feature>
<feature type="transmembrane region" description="Helical" evidence="12">
    <location>
        <begin position="92"/>
        <end position="110"/>
    </location>
</feature>
<evidence type="ECO:0000256" key="2">
    <source>
        <dbReference type="ARBA" id="ARBA00004651"/>
    </source>
</evidence>
<dbReference type="InterPro" id="IPR008509">
    <property type="entry name" value="MOT2/MFSD5"/>
</dbReference>
<feature type="transmembrane region" description="Helical" evidence="12">
    <location>
        <begin position="272"/>
        <end position="292"/>
    </location>
</feature>
<feature type="transmembrane region" description="Helical" evidence="12">
    <location>
        <begin position="29"/>
        <end position="48"/>
    </location>
</feature>
<dbReference type="Proteomes" id="UP000001542">
    <property type="component" value="Unassembled WGS sequence"/>
</dbReference>
<comment type="subcellular location">
    <subcellularLocation>
        <location evidence="2">Cell membrane</location>
        <topology evidence="2">Multi-pass membrane protein</topology>
    </subcellularLocation>
</comment>
<accession>A2G4H4</accession>
<evidence type="ECO:0000256" key="11">
    <source>
        <dbReference type="ARBA" id="ARBA00032555"/>
    </source>
</evidence>
<keyword evidence="14" id="KW-1185">Reference proteome</keyword>
<reference evidence="13" key="1">
    <citation type="submission" date="2006-10" db="EMBL/GenBank/DDBJ databases">
        <authorList>
            <person name="Amadeo P."/>
            <person name="Zhao Q."/>
            <person name="Wortman J."/>
            <person name="Fraser-Liggett C."/>
            <person name="Carlton J."/>
        </authorList>
    </citation>
    <scope>NUCLEOTIDE SEQUENCE</scope>
    <source>
        <strain evidence="13">G3</strain>
    </source>
</reference>
<dbReference type="AlphaFoldDB" id="A2G4H4"/>
<feature type="transmembrane region" description="Helical" evidence="12">
    <location>
        <begin position="381"/>
        <end position="400"/>
    </location>
</feature>
<feature type="transmembrane region" description="Helical" evidence="12">
    <location>
        <begin position="231"/>
        <end position="252"/>
    </location>
</feature>
<evidence type="ECO:0000313" key="13">
    <source>
        <dbReference type="EMBL" id="EAX87940.1"/>
    </source>
</evidence>
<gene>
    <name evidence="13" type="ORF">TVAG_349020</name>
</gene>